<keyword evidence="2" id="KW-1185">Reference proteome</keyword>
<evidence type="ECO:0000313" key="2">
    <source>
        <dbReference type="Proteomes" id="UP000231279"/>
    </source>
</evidence>
<name>A0A2G9G0H6_9LAMI</name>
<reference evidence="2" key="1">
    <citation type="journal article" date="2018" name="Gigascience">
        <title>Genome assembly of the Pink Ipe (Handroanthus impetiginosus, Bignoniaceae), a highly valued, ecologically keystone Neotropical timber forest tree.</title>
        <authorList>
            <person name="Silva-Junior O.B."/>
            <person name="Grattapaglia D."/>
            <person name="Novaes E."/>
            <person name="Collevatti R.G."/>
        </authorList>
    </citation>
    <scope>NUCLEOTIDE SEQUENCE [LARGE SCALE GENOMIC DNA]</scope>
    <source>
        <strain evidence="2">cv. UFG-1</strain>
    </source>
</reference>
<sequence>MSPLTYSPHANGLFPSFHWCLASSYRLPVQYFLLIRYSKKARKISADFE</sequence>
<gene>
    <name evidence="1" type="ORF">CDL12_28824</name>
</gene>
<dbReference type="EMBL" id="NKXS01008161">
    <property type="protein sequence ID" value="PIM98691.1"/>
    <property type="molecule type" value="Genomic_DNA"/>
</dbReference>
<comment type="caution">
    <text evidence="1">The sequence shown here is derived from an EMBL/GenBank/DDBJ whole genome shotgun (WGS) entry which is preliminary data.</text>
</comment>
<proteinExistence type="predicted"/>
<dbReference type="AlphaFoldDB" id="A0A2G9G0H6"/>
<evidence type="ECO:0000313" key="1">
    <source>
        <dbReference type="EMBL" id="PIM98691.1"/>
    </source>
</evidence>
<accession>A0A2G9G0H6</accession>
<organism evidence="1 2">
    <name type="scientific">Handroanthus impetiginosus</name>
    <dbReference type="NCBI Taxonomy" id="429701"/>
    <lineage>
        <taxon>Eukaryota</taxon>
        <taxon>Viridiplantae</taxon>
        <taxon>Streptophyta</taxon>
        <taxon>Embryophyta</taxon>
        <taxon>Tracheophyta</taxon>
        <taxon>Spermatophyta</taxon>
        <taxon>Magnoliopsida</taxon>
        <taxon>eudicotyledons</taxon>
        <taxon>Gunneridae</taxon>
        <taxon>Pentapetalae</taxon>
        <taxon>asterids</taxon>
        <taxon>lamiids</taxon>
        <taxon>Lamiales</taxon>
        <taxon>Bignoniaceae</taxon>
        <taxon>Crescentiina</taxon>
        <taxon>Tabebuia alliance</taxon>
        <taxon>Handroanthus</taxon>
    </lineage>
</organism>
<dbReference type="Proteomes" id="UP000231279">
    <property type="component" value="Unassembled WGS sequence"/>
</dbReference>
<protein>
    <submittedName>
        <fullName evidence="1">Uncharacterized protein</fullName>
    </submittedName>
</protein>